<evidence type="ECO:0000259" key="6">
    <source>
        <dbReference type="Pfam" id="PF02884"/>
    </source>
</evidence>
<dbReference type="GO" id="GO:0005576">
    <property type="term" value="C:extracellular region"/>
    <property type="evidence" value="ECO:0007669"/>
    <property type="project" value="InterPro"/>
</dbReference>
<dbReference type="SUPFAM" id="SSF49863">
    <property type="entry name" value="Hyaluronate lyase-like, C-terminal domain"/>
    <property type="match status" value="1"/>
</dbReference>
<feature type="active site" evidence="4">
    <location>
        <position position="269"/>
    </location>
</feature>
<dbReference type="GO" id="GO:0030246">
    <property type="term" value="F:carbohydrate binding"/>
    <property type="evidence" value="ECO:0007669"/>
    <property type="project" value="InterPro"/>
</dbReference>
<dbReference type="Pfam" id="PF08124">
    <property type="entry name" value="Lyase_8_N"/>
    <property type="match status" value="1"/>
</dbReference>
<dbReference type="Pfam" id="PF02278">
    <property type="entry name" value="Lyase_8"/>
    <property type="match status" value="1"/>
</dbReference>
<dbReference type="RefSeq" id="WP_084008190.1">
    <property type="nucleotide sequence ID" value="NZ_BDCX01000004.1"/>
</dbReference>
<dbReference type="OrthoDB" id="6636047at2"/>
<dbReference type="PANTHER" id="PTHR38481">
    <property type="entry name" value="HYALURONATE LYASE"/>
    <property type="match status" value="1"/>
</dbReference>
<keyword evidence="2" id="KW-0732">Signal</keyword>
<accession>A0A161LJ08</accession>
<dbReference type="InterPro" id="IPR038970">
    <property type="entry name" value="Lyase_8"/>
</dbReference>
<sequence>MIGRSRRSFLRLGGAAAAGALIPAGCSDGMVPRGAGPGASTGDGPFALLRRRWRDVTAGSGFDPAAEPYRSRLAELGAVAAAYRDAMAPTGASLWPGLDFPSFTATPARLRTMARAYALPGTGLTGDAALAAAVAAGVDHYRRRVYAAGADPVGNWWDWRIGVPRRLLDAAVLIGPHLGEAPRGALLDAVDHFVPECVLDDYSGTSTGANRVDLCTVTLLRAVLGSDPRRAALAVSALSPVFPYVREGDGFYRDGSFVQHTSVPYQGGYGVVLLSGLATLFAVLRGSPWEVTDPDRRIVFDMVERSFAPVVHDGFCMDLAGGRGIGRRPYEDHRRGHAIAAAVLLLGESASAAERARWRAMVKGWALRDTGVPMLRAAERSDLGFHARLAGVLHDDGIPAAGEPDGHRLPAMSARAVHRRPGWCAGLSMASDRIGHYEHGNGENLRGWHTGAGMLHWWAEGHGDQYSDSFWATVDPYRLPGTTVSTLRLADGAGGEWGDTRPPARWVGGATDGVYAAVGQHLNGFGSTLEAFKSWFFLDDEVVCLGAGITAADGVRVETIVDNRRTGAPLTVGGAVDGDADGVTHGDAEGDADGAAHGDVYGAAQETGGGGAAWAHLEGHGGYVLVGGAPLHTLREERTGRAGRTGGDDDDGGADPVTRSYTTLWLDHGVDPVSAGYVYLLLPGADLAGTRARATDPGRVRVLANTARQQAVRVPSLGITAVNFWTAGAAGDLAASAPCAVLVRERGDGTATLTVADPRRDLHALTVTWDRPVAEVLRAPPLLTGAGTGARLVLAFGRLADQEGGSRTVTVRLGWRGVWPGARTAPPDRWTRAR</sequence>
<feature type="domain" description="Polysaccharide lyase family 8 C-terminal" evidence="6">
    <location>
        <begin position="701"/>
        <end position="765"/>
    </location>
</feature>
<dbReference type="Gene3D" id="2.70.98.10">
    <property type="match status" value="1"/>
</dbReference>
<dbReference type="GO" id="GO:0016837">
    <property type="term" value="F:carbon-oxygen lyase activity, acting on polysaccharides"/>
    <property type="evidence" value="ECO:0007669"/>
    <property type="project" value="UniProtKB-ARBA"/>
</dbReference>
<dbReference type="InterPro" id="IPR006311">
    <property type="entry name" value="TAT_signal"/>
</dbReference>
<evidence type="ECO:0000256" key="4">
    <source>
        <dbReference type="PIRSR" id="PIRSR638970-1"/>
    </source>
</evidence>
<evidence type="ECO:0000256" key="3">
    <source>
        <dbReference type="ARBA" id="ARBA00023239"/>
    </source>
</evidence>
<dbReference type="SUPFAM" id="SSF48230">
    <property type="entry name" value="Chondroitin AC/alginate lyase"/>
    <property type="match status" value="1"/>
</dbReference>
<dbReference type="InterPro" id="IPR011013">
    <property type="entry name" value="Gal_mutarotase_sf_dom"/>
</dbReference>
<dbReference type="STRING" id="161355.PS9374_01974"/>
<keyword evidence="3 8" id="KW-0456">Lyase</keyword>
<feature type="active site" evidence="4">
    <location>
        <position position="323"/>
    </location>
</feature>
<dbReference type="AlphaFoldDB" id="A0A161LJ08"/>
<name>A0A161LJ08_9ACTN</name>
<feature type="active site" evidence="4">
    <location>
        <position position="260"/>
    </location>
</feature>
<dbReference type="InterPro" id="IPR011071">
    <property type="entry name" value="Lyase_8-like_C"/>
</dbReference>
<dbReference type="InterPro" id="IPR012970">
    <property type="entry name" value="Lyase_8_alpha_N"/>
</dbReference>
<dbReference type="Gene3D" id="2.60.220.10">
    <property type="entry name" value="Polysaccharide lyase family 8-like, C-terminal"/>
    <property type="match status" value="1"/>
</dbReference>
<feature type="domain" description="Polysaccharide lyase 8 N-terminal alpha-helical" evidence="7">
    <location>
        <begin position="53"/>
        <end position="363"/>
    </location>
</feature>
<feature type="domain" description="Polysaccharide lyase family 8 central" evidence="5">
    <location>
        <begin position="413"/>
        <end position="686"/>
    </location>
</feature>
<gene>
    <name evidence="8" type="ORF">PS9374_01974</name>
</gene>
<evidence type="ECO:0000256" key="1">
    <source>
        <dbReference type="ARBA" id="ARBA00006699"/>
    </source>
</evidence>
<dbReference type="CDD" id="cd01083">
    <property type="entry name" value="GAG_Lyase"/>
    <property type="match status" value="1"/>
</dbReference>
<dbReference type="PANTHER" id="PTHR38481:SF1">
    <property type="entry name" value="HYALURONATE LYASE"/>
    <property type="match status" value="1"/>
</dbReference>
<comment type="similarity">
    <text evidence="1">Belongs to the polysaccharide lyase 8 family.</text>
</comment>
<dbReference type="Gene3D" id="1.50.10.100">
    <property type="entry name" value="Chondroitin AC/alginate lyase"/>
    <property type="match status" value="1"/>
</dbReference>
<dbReference type="SUPFAM" id="SSF74650">
    <property type="entry name" value="Galactose mutarotase-like"/>
    <property type="match status" value="1"/>
</dbReference>
<evidence type="ECO:0000313" key="8">
    <source>
        <dbReference type="EMBL" id="GAT66325.1"/>
    </source>
</evidence>
<reference evidence="8 9" key="1">
    <citation type="journal article" date="2016" name="Genome Announc.">
        <title>Draft Genome Sequence of Planomonospora sphaerica JCM9374, a Rare Actinomycete.</title>
        <authorList>
            <person name="Dohra H."/>
            <person name="Suzuki T."/>
            <person name="Inoue Y."/>
            <person name="Kodani S."/>
        </authorList>
    </citation>
    <scope>NUCLEOTIDE SEQUENCE [LARGE SCALE GENOMIC DNA]</scope>
    <source>
        <strain evidence="8 9">JCM 9374</strain>
    </source>
</reference>
<protein>
    <submittedName>
        <fullName evidence="8">Lyase</fullName>
    </submittedName>
</protein>
<dbReference type="InterPro" id="IPR003159">
    <property type="entry name" value="Lyase_8_central_dom"/>
</dbReference>
<dbReference type="EMBL" id="BDCX01000004">
    <property type="protein sequence ID" value="GAT66325.1"/>
    <property type="molecule type" value="Genomic_DNA"/>
</dbReference>
<evidence type="ECO:0000313" key="9">
    <source>
        <dbReference type="Proteomes" id="UP000077701"/>
    </source>
</evidence>
<dbReference type="GO" id="GO:0005975">
    <property type="term" value="P:carbohydrate metabolic process"/>
    <property type="evidence" value="ECO:0007669"/>
    <property type="project" value="InterPro"/>
</dbReference>
<evidence type="ECO:0000256" key="2">
    <source>
        <dbReference type="ARBA" id="ARBA00022729"/>
    </source>
</evidence>
<reference evidence="9" key="2">
    <citation type="submission" date="2016-04" db="EMBL/GenBank/DDBJ databases">
        <title>Planomonospora sphaerica JCM9374 whole genome shotgun sequence.</title>
        <authorList>
            <person name="Suzuki T."/>
            <person name="Dohra H."/>
            <person name="Kodani S."/>
        </authorList>
    </citation>
    <scope>NUCLEOTIDE SEQUENCE [LARGE SCALE GENOMIC DNA]</scope>
    <source>
        <strain evidence="9">JCM 9374</strain>
    </source>
</reference>
<dbReference type="InterPro" id="IPR004103">
    <property type="entry name" value="Lyase_8_C"/>
</dbReference>
<dbReference type="PROSITE" id="PS51318">
    <property type="entry name" value="TAT"/>
    <property type="match status" value="1"/>
</dbReference>
<proteinExistence type="inferred from homology"/>
<comment type="caution">
    <text evidence="8">The sequence shown here is derived from an EMBL/GenBank/DDBJ whole genome shotgun (WGS) entry which is preliminary data.</text>
</comment>
<dbReference type="Pfam" id="PF02884">
    <property type="entry name" value="Lyase_8_C"/>
    <property type="match status" value="1"/>
</dbReference>
<dbReference type="InterPro" id="IPR014718">
    <property type="entry name" value="GH-type_carb-bd"/>
</dbReference>
<evidence type="ECO:0000259" key="5">
    <source>
        <dbReference type="Pfam" id="PF02278"/>
    </source>
</evidence>
<evidence type="ECO:0000259" key="7">
    <source>
        <dbReference type="Pfam" id="PF08124"/>
    </source>
</evidence>
<organism evidence="8 9">
    <name type="scientific">Planomonospora sphaerica</name>
    <dbReference type="NCBI Taxonomy" id="161355"/>
    <lineage>
        <taxon>Bacteria</taxon>
        <taxon>Bacillati</taxon>
        <taxon>Actinomycetota</taxon>
        <taxon>Actinomycetes</taxon>
        <taxon>Streptosporangiales</taxon>
        <taxon>Streptosporangiaceae</taxon>
        <taxon>Planomonospora</taxon>
    </lineage>
</organism>
<dbReference type="InterPro" id="IPR008929">
    <property type="entry name" value="Chondroitin_lyas"/>
</dbReference>
<dbReference type="Proteomes" id="UP000077701">
    <property type="component" value="Unassembled WGS sequence"/>
</dbReference>
<keyword evidence="9" id="KW-1185">Reference proteome</keyword>